<evidence type="ECO:0000313" key="2">
    <source>
        <dbReference type="EMBL" id="GAA3599311.1"/>
    </source>
</evidence>
<protein>
    <submittedName>
        <fullName evidence="2">Uncharacterized protein</fullName>
    </submittedName>
</protein>
<proteinExistence type="predicted"/>
<evidence type="ECO:0000256" key="1">
    <source>
        <dbReference type="SAM" id="Phobius"/>
    </source>
</evidence>
<feature type="transmembrane region" description="Helical" evidence="1">
    <location>
        <begin position="31"/>
        <end position="51"/>
    </location>
</feature>
<name>A0ABP6Z7V7_9ACTN</name>
<accession>A0ABP6Z7V7</accession>
<evidence type="ECO:0000313" key="3">
    <source>
        <dbReference type="Proteomes" id="UP001501222"/>
    </source>
</evidence>
<keyword evidence="1" id="KW-0812">Transmembrane</keyword>
<reference evidence="3" key="1">
    <citation type="journal article" date="2019" name="Int. J. Syst. Evol. Microbiol.">
        <title>The Global Catalogue of Microorganisms (GCM) 10K type strain sequencing project: providing services to taxonomists for standard genome sequencing and annotation.</title>
        <authorList>
            <consortium name="The Broad Institute Genomics Platform"/>
            <consortium name="The Broad Institute Genome Sequencing Center for Infectious Disease"/>
            <person name="Wu L."/>
            <person name="Ma J."/>
        </authorList>
    </citation>
    <scope>NUCLEOTIDE SEQUENCE [LARGE SCALE GENOMIC DNA]</scope>
    <source>
        <strain evidence="3">JCM 16928</strain>
    </source>
</reference>
<keyword evidence="1" id="KW-0472">Membrane</keyword>
<comment type="caution">
    <text evidence="2">The sequence shown here is derived from an EMBL/GenBank/DDBJ whole genome shotgun (WGS) entry which is preliminary data.</text>
</comment>
<organism evidence="2 3">
    <name type="scientific">Kribbella ginsengisoli</name>
    <dbReference type="NCBI Taxonomy" id="363865"/>
    <lineage>
        <taxon>Bacteria</taxon>
        <taxon>Bacillati</taxon>
        <taxon>Actinomycetota</taxon>
        <taxon>Actinomycetes</taxon>
        <taxon>Propionibacteriales</taxon>
        <taxon>Kribbellaceae</taxon>
        <taxon>Kribbella</taxon>
    </lineage>
</organism>
<dbReference type="EMBL" id="BAABAA010000024">
    <property type="protein sequence ID" value="GAA3599311.1"/>
    <property type="molecule type" value="Genomic_DNA"/>
</dbReference>
<keyword evidence="1" id="KW-1133">Transmembrane helix</keyword>
<gene>
    <name evidence="2" type="ORF">GCM10022235_83990</name>
</gene>
<dbReference type="Proteomes" id="UP001501222">
    <property type="component" value="Unassembled WGS sequence"/>
</dbReference>
<sequence length="80" mass="8462">MVTEGRLVTRWIPLSAGGAVTAVGAASGMPWGALLAFGLASLIVYVIRAYLQYKLSCRAIDRVARTHVADVMNALSKTSP</sequence>
<keyword evidence="3" id="KW-1185">Reference proteome</keyword>
<feature type="transmembrane region" description="Helical" evidence="1">
    <location>
        <begin position="7"/>
        <end position="25"/>
    </location>
</feature>